<feature type="region of interest" description="Disordered" evidence="1">
    <location>
        <begin position="350"/>
        <end position="378"/>
    </location>
</feature>
<dbReference type="EMBL" id="JARBHB010000013">
    <property type="protein sequence ID" value="KAJ8870667.1"/>
    <property type="molecule type" value="Genomic_DNA"/>
</dbReference>
<feature type="region of interest" description="Disordered" evidence="1">
    <location>
        <begin position="110"/>
        <end position="133"/>
    </location>
</feature>
<sequence length="378" mass="41004">MSPTCALCCWQQCFMKLRNIVPPAVNDVSHLCSMLLAAVLYEATEHSSPAVDDVTHTSKELIRVKRSEYGAAPECKGGNQREISEKIRQPAASRTARFPCAYFVERPGQGIEPSSPRWEAKDQNASGDSGESIVGALGESIVGARRGERCRECDVTVPPPTPQPCNISSPPYHAVLCKMAAGSQLVHSASRFIGQLRRMAGNKTTPSLLVINRLTRLPYTEDEVERSCWLRTDSLSVSAASTTSRHGATVAERLACLPPQPRHAGFSHVGIVPDGAVGRWVFSGISLFLRPFIPALLRTHLLSPSSVLNTSLSAIQPNLFTHSQHASGEIWAAPYIEVLRADEGEARHGVAPEYKGGETGYPRKNPSTSGIVRHDSHV</sequence>
<keyword evidence="3" id="KW-1185">Reference proteome</keyword>
<proteinExistence type="predicted"/>
<protein>
    <submittedName>
        <fullName evidence="2">Uncharacterized protein</fullName>
    </submittedName>
</protein>
<evidence type="ECO:0000313" key="2">
    <source>
        <dbReference type="EMBL" id="KAJ8870667.1"/>
    </source>
</evidence>
<gene>
    <name evidence="2" type="ORF">PR048_029690</name>
</gene>
<name>A0ABQ9GE26_9NEOP</name>
<reference evidence="2 3" key="1">
    <citation type="submission" date="2023-02" db="EMBL/GenBank/DDBJ databases">
        <title>LHISI_Scaffold_Assembly.</title>
        <authorList>
            <person name="Stuart O.P."/>
            <person name="Cleave R."/>
            <person name="Magrath M.J.L."/>
            <person name="Mikheyev A.S."/>
        </authorList>
    </citation>
    <scope>NUCLEOTIDE SEQUENCE [LARGE SCALE GENOMIC DNA]</scope>
    <source>
        <strain evidence="2">Daus_M_001</strain>
        <tissue evidence="2">Leg muscle</tissue>
    </source>
</reference>
<dbReference type="Proteomes" id="UP001159363">
    <property type="component" value="Chromosome 12"/>
</dbReference>
<organism evidence="2 3">
    <name type="scientific">Dryococelus australis</name>
    <dbReference type="NCBI Taxonomy" id="614101"/>
    <lineage>
        <taxon>Eukaryota</taxon>
        <taxon>Metazoa</taxon>
        <taxon>Ecdysozoa</taxon>
        <taxon>Arthropoda</taxon>
        <taxon>Hexapoda</taxon>
        <taxon>Insecta</taxon>
        <taxon>Pterygota</taxon>
        <taxon>Neoptera</taxon>
        <taxon>Polyneoptera</taxon>
        <taxon>Phasmatodea</taxon>
        <taxon>Verophasmatodea</taxon>
        <taxon>Anareolatae</taxon>
        <taxon>Phasmatidae</taxon>
        <taxon>Eurycanthinae</taxon>
        <taxon>Dryococelus</taxon>
    </lineage>
</organism>
<comment type="caution">
    <text evidence="2">The sequence shown here is derived from an EMBL/GenBank/DDBJ whole genome shotgun (WGS) entry which is preliminary data.</text>
</comment>
<evidence type="ECO:0000256" key="1">
    <source>
        <dbReference type="SAM" id="MobiDB-lite"/>
    </source>
</evidence>
<accession>A0ABQ9GE26</accession>
<evidence type="ECO:0000313" key="3">
    <source>
        <dbReference type="Proteomes" id="UP001159363"/>
    </source>
</evidence>